<name>A0A6J5FB19_9BURK</name>
<organism evidence="1 2">
    <name type="scientific">Paraburkholderia humisilvae</name>
    <dbReference type="NCBI Taxonomy" id="627669"/>
    <lineage>
        <taxon>Bacteria</taxon>
        <taxon>Pseudomonadati</taxon>
        <taxon>Pseudomonadota</taxon>
        <taxon>Betaproteobacteria</taxon>
        <taxon>Burkholderiales</taxon>
        <taxon>Burkholderiaceae</taxon>
        <taxon>Paraburkholderia</taxon>
    </lineage>
</organism>
<dbReference type="Proteomes" id="UP000494363">
    <property type="component" value="Unassembled WGS sequence"/>
</dbReference>
<evidence type="ECO:0000313" key="1">
    <source>
        <dbReference type="EMBL" id="CAB3774902.1"/>
    </source>
</evidence>
<accession>A0A6J5FB19</accession>
<dbReference type="AlphaFoldDB" id="A0A6J5FB19"/>
<proteinExistence type="predicted"/>
<protein>
    <submittedName>
        <fullName evidence="1">Uncharacterized protein</fullName>
    </submittedName>
</protein>
<keyword evidence="2" id="KW-1185">Reference proteome</keyword>
<dbReference type="RefSeq" id="WP_175233335.1">
    <property type="nucleotide sequence ID" value="NZ_CADIKH010000199.1"/>
</dbReference>
<dbReference type="EMBL" id="CADIKH010000199">
    <property type="protein sequence ID" value="CAB3774902.1"/>
    <property type="molecule type" value="Genomic_DNA"/>
</dbReference>
<evidence type="ECO:0000313" key="2">
    <source>
        <dbReference type="Proteomes" id="UP000494363"/>
    </source>
</evidence>
<sequence length="191" mass="21214">MLDSLVKMKFVLAHSIQNGFAIQDSRIACPAQKHQAYYFKAWYGLPGNSKMGTYGPPSPHVNPLRCGRREWVVPFMRDTTQSGLSHQSVAAGSGLSIGADRREFMMYSVLVVTPHCFPCLKTLDRSAEESSGNEQSLKRCTIQSTRRICLEGLEHPSVFIDRPRGTQTAVAPSQGDVYNVFIVEEATEYPA</sequence>
<gene>
    <name evidence="1" type="ORF">LMG29542_08284</name>
</gene>
<reference evidence="1 2" key="1">
    <citation type="submission" date="2020-04" db="EMBL/GenBank/DDBJ databases">
        <authorList>
            <person name="De Canck E."/>
        </authorList>
    </citation>
    <scope>NUCLEOTIDE SEQUENCE [LARGE SCALE GENOMIC DNA]</scope>
    <source>
        <strain evidence="1 2">LMG 29542</strain>
    </source>
</reference>